<dbReference type="PANTHER" id="PTHR46297">
    <property type="entry name" value="ZINC FINGER CCCH-TYPE WITH G PATCH DOMAIN-CONTAINING PROTEIN"/>
    <property type="match status" value="1"/>
</dbReference>
<protein>
    <submittedName>
        <fullName evidence="3">Putative zinc finger, CCCH-type with G patch domain protein</fullName>
    </submittedName>
</protein>
<dbReference type="AlphaFoldDB" id="A0A0L7KSV7"/>
<dbReference type="GO" id="GO:0005634">
    <property type="term" value="C:nucleus"/>
    <property type="evidence" value="ECO:0007669"/>
    <property type="project" value="UniProtKB-SubCell"/>
</dbReference>
<dbReference type="GO" id="GO:0001227">
    <property type="term" value="F:DNA-binding transcription repressor activity, RNA polymerase II-specific"/>
    <property type="evidence" value="ECO:0007669"/>
    <property type="project" value="TreeGrafter"/>
</dbReference>
<organism evidence="3 4">
    <name type="scientific">Operophtera brumata</name>
    <name type="common">Winter moth</name>
    <name type="synonym">Phalaena brumata</name>
    <dbReference type="NCBI Taxonomy" id="104452"/>
    <lineage>
        <taxon>Eukaryota</taxon>
        <taxon>Metazoa</taxon>
        <taxon>Ecdysozoa</taxon>
        <taxon>Arthropoda</taxon>
        <taxon>Hexapoda</taxon>
        <taxon>Insecta</taxon>
        <taxon>Pterygota</taxon>
        <taxon>Neoptera</taxon>
        <taxon>Endopterygota</taxon>
        <taxon>Lepidoptera</taxon>
        <taxon>Glossata</taxon>
        <taxon>Ditrysia</taxon>
        <taxon>Geometroidea</taxon>
        <taxon>Geometridae</taxon>
        <taxon>Larentiinae</taxon>
        <taxon>Operophtera</taxon>
    </lineage>
</organism>
<keyword evidence="2" id="KW-0539">Nucleus</keyword>
<comment type="caution">
    <text evidence="3">The sequence shown here is derived from an EMBL/GenBank/DDBJ whole genome shotgun (WGS) entry which is preliminary data.</text>
</comment>
<gene>
    <name evidence="3" type="ORF">OBRU01_21321</name>
</gene>
<reference evidence="3 4" key="1">
    <citation type="journal article" date="2015" name="Genome Biol. Evol.">
        <title>The genome of winter moth (Operophtera brumata) provides a genomic perspective on sexual dimorphism and phenology.</title>
        <authorList>
            <person name="Derks M.F."/>
            <person name="Smit S."/>
            <person name="Salis L."/>
            <person name="Schijlen E."/>
            <person name="Bossers A."/>
            <person name="Mateman C."/>
            <person name="Pijl A.S."/>
            <person name="de Ridder D."/>
            <person name="Groenen M.A."/>
            <person name="Visser M.E."/>
            <person name="Megens H.J."/>
        </authorList>
    </citation>
    <scope>NUCLEOTIDE SEQUENCE [LARGE SCALE GENOMIC DNA]</scope>
    <source>
        <strain evidence="3">WM2013NL</strain>
        <tissue evidence="3">Head and thorax</tissue>
    </source>
</reference>
<evidence type="ECO:0000256" key="1">
    <source>
        <dbReference type="ARBA" id="ARBA00004123"/>
    </source>
</evidence>
<name>A0A0L7KSV7_OPEBR</name>
<dbReference type="GO" id="GO:0000978">
    <property type="term" value="F:RNA polymerase II cis-regulatory region sequence-specific DNA binding"/>
    <property type="evidence" value="ECO:0007669"/>
    <property type="project" value="TreeGrafter"/>
</dbReference>
<comment type="subcellular location">
    <subcellularLocation>
        <location evidence="1">Nucleus</location>
    </subcellularLocation>
</comment>
<accession>A0A0L7KSV7</accession>
<evidence type="ECO:0000313" key="4">
    <source>
        <dbReference type="Proteomes" id="UP000037510"/>
    </source>
</evidence>
<keyword evidence="4" id="KW-1185">Reference proteome</keyword>
<proteinExistence type="predicted"/>
<evidence type="ECO:0000256" key="2">
    <source>
        <dbReference type="ARBA" id="ARBA00023242"/>
    </source>
</evidence>
<dbReference type="Proteomes" id="UP000037510">
    <property type="component" value="Unassembled WGS sequence"/>
</dbReference>
<sequence>MEDLNTSLNQYKDQRVMVVQALESVVDETERDSLITLQSDLEQLIQLTQENLDSIKTSSESTEVSKEAPKEIDDEYALFMADNVPFMDVVIQFSS</sequence>
<evidence type="ECO:0000313" key="3">
    <source>
        <dbReference type="EMBL" id="KOB66358.1"/>
    </source>
</evidence>
<dbReference type="PANTHER" id="PTHR46297:SF1">
    <property type="entry name" value="ZINC FINGER CCCH-TYPE WITH G PATCH DOMAIN-CONTAINING PROTEIN"/>
    <property type="match status" value="1"/>
</dbReference>
<dbReference type="EMBL" id="JTDY01006025">
    <property type="protein sequence ID" value="KOB66358.1"/>
    <property type="molecule type" value="Genomic_DNA"/>
</dbReference>